<evidence type="ECO:0000256" key="3">
    <source>
        <dbReference type="ARBA" id="ARBA00022801"/>
    </source>
</evidence>
<feature type="region of interest" description="Disordered" evidence="4">
    <location>
        <begin position="55"/>
        <end position="81"/>
    </location>
</feature>
<evidence type="ECO:0000259" key="5">
    <source>
        <dbReference type="PROSITE" id="PS51858"/>
    </source>
</evidence>
<feature type="domain" description="PPPDE" evidence="5">
    <location>
        <begin position="252"/>
        <end position="392"/>
    </location>
</feature>
<proteinExistence type="inferred from homology"/>
<evidence type="ECO:0000256" key="2">
    <source>
        <dbReference type="ARBA" id="ARBA00022670"/>
    </source>
</evidence>
<accession>A0ABP0IWM2</accession>
<keyword evidence="7" id="KW-1185">Reference proteome</keyword>
<dbReference type="PANTHER" id="PTHR12378">
    <property type="entry name" value="DESUMOYLATING ISOPEPTIDASE"/>
    <property type="match status" value="1"/>
</dbReference>
<evidence type="ECO:0000313" key="7">
    <source>
        <dbReference type="Proteomes" id="UP001642464"/>
    </source>
</evidence>
<keyword evidence="2" id="KW-0645">Protease</keyword>
<reference evidence="6 7" key="1">
    <citation type="submission" date="2024-02" db="EMBL/GenBank/DDBJ databases">
        <authorList>
            <person name="Chen Y."/>
            <person name="Shah S."/>
            <person name="Dougan E. K."/>
            <person name="Thang M."/>
            <person name="Chan C."/>
        </authorList>
    </citation>
    <scope>NUCLEOTIDE SEQUENCE [LARGE SCALE GENOMIC DNA]</scope>
</reference>
<name>A0ABP0IWM2_9DINO</name>
<comment type="caution">
    <text evidence="6">The sequence shown here is derived from an EMBL/GenBank/DDBJ whole genome shotgun (WGS) entry which is preliminary data.</text>
</comment>
<dbReference type="InterPro" id="IPR008580">
    <property type="entry name" value="PPPDE_dom"/>
</dbReference>
<feature type="region of interest" description="Disordered" evidence="4">
    <location>
        <begin position="415"/>
        <end position="434"/>
    </location>
</feature>
<dbReference type="Proteomes" id="UP001642464">
    <property type="component" value="Unassembled WGS sequence"/>
</dbReference>
<dbReference type="Pfam" id="PF05903">
    <property type="entry name" value="Peptidase_C97"/>
    <property type="match status" value="1"/>
</dbReference>
<comment type="similarity">
    <text evidence="1">Belongs to the DeSI family.</text>
</comment>
<sequence length="434" mass="47730">MPQASADDEVGSPESDSLLKYVPNAAPVGTAWRQASSSRQLSKGSSVEEVAFLEEINPEHVEDDAVLSEKTSPSGRADARAEPEIPTQVGFRHLGCFTCDANHSEASELKASRPQSEAPEMFRGHVPGALCNMVEPHSPRQLAAWKQQEQRNRQFQINISKKGKKLGLRYDDSDGLALVIKIIDPGVLYDSIMEMSSDQWAMPEDRIIEVNGVRGKSEWLEEQCMKSDVLTLTLERVLPAPNERIFGQSEDPTVIVHAYDLFGHGKGPMACMSRTLNSMSTRFGLFHTGVEVFGREWFFGASLEGLFHGVNCTEPKQHPVHRYRTSVALGTCKITAEAFEELMPLIRMKWPAWSYHAISRNCHSFTDFFCKILGFESAPRFGLFGSGDAMLVPGAAADARSLAPCGSCASLKTGEGRQMPMSPSSEGSCIRVEA</sequence>
<dbReference type="PROSITE" id="PS51858">
    <property type="entry name" value="PPPDE"/>
    <property type="match status" value="1"/>
</dbReference>
<evidence type="ECO:0000256" key="4">
    <source>
        <dbReference type="SAM" id="MobiDB-lite"/>
    </source>
</evidence>
<organism evidence="6 7">
    <name type="scientific">Durusdinium trenchii</name>
    <dbReference type="NCBI Taxonomy" id="1381693"/>
    <lineage>
        <taxon>Eukaryota</taxon>
        <taxon>Sar</taxon>
        <taxon>Alveolata</taxon>
        <taxon>Dinophyceae</taxon>
        <taxon>Suessiales</taxon>
        <taxon>Symbiodiniaceae</taxon>
        <taxon>Durusdinium</taxon>
    </lineage>
</organism>
<dbReference type="SMART" id="SM01179">
    <property type="entry name" value="DUF862"/>
    <property type="match status" value="1"/>
</dbReference>
<evidence type="ECO:0000256" key="1">
    <source>
        <dbReference type="ARBA" id="ARBA00008140"/>
    </source>
</evidence>
<dbReference type="Gene3D" id="3.90.1720.30">
    <property type="entry name" value="PPPDE domains"/>
    <property type="match status" value="1"/>
</dbReference>
<dbReference type="InterPro" id="IPR042266">
    <property type="entry name" value="PPPDE_sf"/>
</dbReference>
<keyword evidence="3" id="KW-0378">Hydrolase</keyword>
<dbReference type="EMBL" id="CAXAMM010005224">
    <property type="protein sequence ID" value="CAK9006473.1"/>
    <property type="molecule type" value="Genomic_DNA"/>
</dbReference>
<gene>
    <name evidence="6" type="ORF">SCF082_LOCUS9035</name>
</gene>
<dbReference type="PANTHER" id="PTHR12378:SF80">
    <property type="entry name" value="IP06716P-RELATED"/>
    <property type="match status" value="1"/>
</dbReference>
<evidence type="ECO:0000313" key="6">
    <source>
        <dbReference type="EMBL" id="CAK9006473.1"/>
    </source>
</evidence>
<protein>
    <submittedName>
        <fullName evidence="6">DeSI-like protein At4g17486</fullName>
    </submittedName>
</protein>